<keyword evidence="2" id="KW-0489">Methyltransferase</keyword>
<dbReference type="GO" id="GO:0008757">
    <property type="term" value="F:S-adenosylmethionine-dependent methyltransferase activity"/>
    <property type="evidence" value="ECO:0007669"/>
    <property type="project" value="InterPro"/>
</dbReference>
<evidence type="ECO:0000313" key="3">
    <source>
        <dbReference type="Proteomes" id="UP000199019"/>
    </source>
</evidence>
<dbReference type="PANTHER" id="PTHR43861:SF1">
    <property type="entry name" value="TRANS-ACONITATE 2-METHYLTRANSFERASE"/>
    <property type="match status" value="1"/>
</dbReference>
<reference evidence="3" key="1">
    <citation type="submission" date="2016-10" db="EMBL/GenBank/DDBJ databases">
        <authorList>
            <person name="Varghese N."/>
            <person name="Submissions S."/>
        </authorList>
    </citation>
    <scope>NUCLEOTIDE SEQUENCE [LARGE SCALE GENOMIC DNA]</scope>
    <source>
        <strain evidence="3">CGMCC 1.6963</strain>
    </source>
</reference>
<dbReference type="GO" id="GO:0032259">
    <property type="term" value="P:methylation"/>
    <property type="evidence" value="ECO:0007669"/>
    <property type="project" value="UniProtKB-KW"/>
</dbReference>
<dbReference type="InterPro" id="IPR013216">
    <property type="entry name" value="Methyltransf_11"/>
</dbReference>
<organism evidence="2 3">
    <name type="scientific">Pedococcus cremeus</name>
    <dbReference type="NCBI Taxonomy" id="587636"/>
    <lineage>
        <taxon>Bacteria</taxon>
        <taxon>Bacillati</taxon>
        <taxon>Actinomycetota</taxon>
        <taxon>Actinomycetes</taxon>
        <taxon>Micrococcales</taxon>
        <taxon>Intrasporangiaceae</taxon>
        <taxon>Pedococcus</taxon>
    </lineage>
</organism>
<dbReference type="InterPro" id="IPR029063">
    <property type="entry name" value="SAM-dependent_MTases_sf"/>
</dbReference>
<sequence>MMNRMTGTWSDGAAYERFMGRWSRLLADGMVRRLDPEPGARWVDVGSGTGALTEAVLRRAAPAQVTAVDPTAVFTEHARARLGDERVVVRTGAAEDLPLDSGTADYVVSSLVLNFVGDPVQALREMARVARPGGTVACTVWDYADGMQMLRHFWDAAVALDPAAAELDEGRFPLCRPDALLEAFRSAGLRDVEVGELTVPTVFADVDDYWQPFLGGQGSVAGYVAGLDDTARQALGEEVRRRLPVDDDGTVHLTARAWCARGVTEVSAG</sequence>
<dbReference type="Proteomes" id="UP000199019">
    <property type="component" value="Unassembled WGS sequence"/>
</dbReference>
<dbReference type="EMBL" id="FOHB01000003">
    <property type="protein sequence ID" value="SES09020.1"/>
    <property type="molecule type" value="Genomic_DNA"/>
</dbReference>
<proteinExistence type="predicted"/>
<dbReference type="SUPFAM" id="SSF53335">
    <property type="entry name" value="S-adenosyl-L-methionine-dependent methyltransferases"/>
    <property type="match status" value="1"/>
</dbReference>
<evidence type="ECO:0000313" key="2">
    <source>
        <dbReference type="EMBL" id="SES09020.1"/>
    </source>
</evidence>
<keyword evidence="2" id="KW-0808">Transferase</keyword>
<dbReference type="PANTHER" id="PTHR43861">
    <property type="entry name" value="TRANS-ACONITATE 2-METHYLTRANSFERASE-RELATED"/>
    <property type="match status" value="1"/>
</dbReference>
<name>A0A1H9UHJ4_9MICO</name>
<keyword evidence="3" id="KW-1185">Reference proteome</keyword>
<dbReference type="AlphaFoldDB" id="A0A1H9UHJ4"/>
<dbReference type="CDD" id="cd02440">
    <property type="entry name" value="AdoMet_MTases"/>
    <property type="match status" value="1"/>
</dbReference>
<accession>A0A1H9UHJ4</accession>
<dbReference type="STRING" id="587636.SAMN05216199_1932"/>
<dbReference type="Gene3D" id="3.40.50.150">
    <property type="entry name" value="Vaccinia Virus protein VP39"/>
    <property type="match status" value="1"/>
</dbReference>
<gene>
    <name evidence="2" type="ORF">SAMN05216199_1932</name>
</gene>
<dbReference type="Pfam" id="PF08241">
    <property type="entry name" value="Methyltransf_11"/>
    <property type="match status" value="1"/>
</dbReference>
<protein>
    <submittedName>
        <fullName evidence="2">Methyltransferase domain-containing protein</fullName>
    </submittedName>
</protein>
<evidence type="ECO:0000259" key="1">
    <source>
        <dbReference type="Pfam" id="PF08241"/>
    </source>
</evidence>
<feature type="domain" description="Methyltransferase type 11" evidence="1">
    <location>
        <begin position="43"/>
        <end position="138"/>
    </location>
</feature>